<evidence type="ECO:0000256" key="3">
    <source>
        <dbReference type="ARBA" id="ARBA00022617"/>
    </source>
</evidence>
<keyword evidence="11" id="KW-1185">Reference proteome</keyword>
<dbReference type="InterPro" id="IPR002401">
    <property type="entry name" value="Cyt_P450_E_grp-I"/>
</dbReference>
<evidence type="ECO:0000256" key="2">
    <source>
        <dbReference type="ARBA" id="ARBA00010617"/>
    </source>
</evidence>
<gene>
    <name evidence="10" type="ORF">N7494_000887</name>
</gene>
<comment type="cofactor">
    <cofactor evidence="1 8">
        <name>heme</name>
        <dbReference type="ChEBI" id="CHEBI:30413"/>
    </cofactor>
</comment>
<evidence type="ECO:0000256" key="9">
    <source>
        <dbReference type="RuleBase" id="RU000461"/>
    </source>
</evidence>
<evidence type="ECO:0000256" key="4">
    <source>
        <dbReference type="ARBA" id="ARBA00022723"/>
    </source>
</evidence>
<evidence type="ECO:0008006" key="12">
    <source>
        <dbReference type="Google" id="ProtNLM"/>
    </source>
</evidence>
<dbReference type="PROSITE" id="PS00086">
    <property type="entry name" value="CYTOCHROME_P450"/>
    <property type="match status" value="1"/>
</dbReference>
<dbReference type="PANTHER" id="PTHR24305:SF29">
    <property type="entry name" value="BENZOATE-PARA-HYDROXYLASE"/>
    <property type="match status" value="1"/>
</dbReference>
<comment type="similarity">
    <text evidence="2 9">Belongs to the cytochrome P450 family.</text>
</comment>
<dbReference type="SUPFAM" id="SSF48264">
    <property type="entry name" value="Cytochrome P450"/>
    <property type="match status" value="1"/>
</dbReference>
<sequence>MPIYFIGLVVYNVYFHPLAKYPGPKSMAATRIPNMYMVASGQVHRGITRLHEKYGPVVRVAPNELSFVTSGEAWKPIYGSRPGHAQKPKDALFYQQPMNGFPSIISSNDADHTRFRRSLSHAFSDSSLRGQEPIIKGYVDLLIQRLHETINGGTISVDAVSWYNFTTFDIIGDLAFGEPFNCLQDSSYHPLTKEKVQIRMGKSNDRPDFFANILKQKDPSKTFSEGELYSNADLLIIAGSETTATLLSGATYLLLRSPHAFAKLKEEVRGAFKSDADVTLEACNQLVYLQACLNEALRMYPPVPVGLPRIIDTQGDTIDGNFVPGGATVSVSHLATYYSEKNFMDAKHFIPERHLDDPRYASDNKNALQPFSFGPRNCIGRNLAYVEMRLILARMIINFEMELAEPDFDWIDQKVYNLWEKPPLMLKLLPRDIAKSEKA</sequence>
<evidence type="ECO:0000256" key="1">
    <source>
        <dbReference type="ARBA" id="ARBA00001971"/>
    </source>
</evidence>
<reference evidence="10 11" key="1">
    <citation type="journal article" date="2023" name="IMA Fungus">
        <title>Comparative genomic study of the Penicillium genus elucidates a diverse pangenome and 15 lateral gene transfer events.</title>
        <authorList>
            <person name="Petersen C."/>
            <person name="Sorensen T."/>
            <person name="Nielsen M.R."/>
            <person name="Sondergaard T.E."/>
            <person name="Sorensen J.L."/>
            <person name="Fitzpatrick D.A."/>
            <person name="Frisvad J.C."/>
            <person name="Nielsen K.L."/>
        </authorList>
    </citation>
    <scope>NUCLEOTIDE SEQUENCE [LARGE SCALE GENOMIC DNA]</scope>
    <source>
        <strain evidence="10 11">IBT 35679</strain>
    </source>
</reference>
<dbReference type="Pfam" id="PF00067">
    <property type="entry name" value="p450"/>
    <property type="match status" value="2"/>
</dbReference>
<dbReference type="EMBL" id="JAQIZZ010000001">
    <property type="protein sequence ID" value="KAJ5556972.1"/>
    <property type="molecule type" value="Genomic_DNA"/>
</dbReference>
<evidence type="ECO:0000256" key="6">
    <source>
        <dbReference type="ARBA" id="ARBA00023004"/>
    </source>
</evidence>
<evidence type="ECO:0000256" key="8">
    <source>
        <dbReference type="PIRSR" id="PIRSR602401-1"/>
    </source>
</evidence>
<dbReference type="InterPro" id="IPR050121">
    <property type="entry name" value="Cytochrome_P450_monoxygenase"/>
</dbReference>
<keyword evidence="3 8" id="KW-0349">Heme</keyword>
<name>A0AAD6D6S5_9EURO</name>
<evidence type="ECO:0000256" key="7">
    <source>
        <dbReference type="ARBA" id="ARBA00023033"/>
    </source>
</evidence>
<feature type="binding site" description="axial binding residue" evidence="8">
    <location>
        <position position="378"/>
    </location>
    <ligand>
        <name>heme</name>
        <dbReference type="ChEBI" id="CHEBI:30413"/>
    </ligand>
    <ligandPart>
        <name>Fe</name>
        <dbReference type="ChEBI" id="CHEBI:18248"/>
    </ligandPart>
</feature>
<organism evidence="10 11">
    <name type="scientific">Penicillium frequentans</name>
    <dbReference type="NCBI Taxonomy" id="3151616"/>
    <lineage>
        <taxon>Eukaryota</taxon>
        <taxon>Fungi</taxon>
        <taxon>Dikarya</taxon>
        <taxon>Ascomycota</taxon>
        <taxon>Pezizomycotina</taxon>
        <taxon>Eurotiomycetes</taxon>
        <taxon>Eurotiomycetidae</taxon>
        <taxon>Eurotiales</taxon>
        <taxon>Aspergillaceae</taxon>
        <taxon>Penicillium</taxon>
    </lineage>
</organism>
<keyword evidence="4 8" id="KW-0479">Metal-binding</keyword>
<evidence type="ECO:0000313" key="11">
    <source>
        <dbReference type="Proteomes" id="UP001220324"/>
    </source>
</evidence>
<protein>
    <recommendedName>
        <fullName evidence="12">Isotrichodermin C-15 hydroxylase</fullName>
    </recommendedName>
</protein>
<keyword evidence="5 9" id="KW-0560">Oxidoreductase</keyword>
<evidence type="ECO:0000256" key="5">
    <source>
        <dbReference type="ARBA" id="ARBA00023002"/>
    </source>
</evidence>
<keyword evidence="6 8" id="KW-0408">Iron</keyword>
<dbReference type="GO" id="GO:0020037">
    <property type="term" value="F:heme binding"/>
    <property type="evidence" value="ECO:0007669"/>
    <property type="project" value="InterPro"/>
</dbReference>
<dbReference type="Gene3D" id="1.10.630.10">
    <property type="entry name" value="Cytochrome P450"/>
    <property type="match status" value="1"/>
</dbReference>
<comment type="caution">
    <text evidence="10">The sequence shown here is derived from an EMBL/GenBank/DDBJ whole genome shotgun (WGS) entry which is preliminary data.</text>
</comment>
<dbReference type="AlphaFoldDB" id="A0AAD6D6S5"/>
<dbReference type="CDD" id="cd11058">
    <property type="entry name" value="CYP60B-like"/>
    <property type="match status" value="1"/>
</dbReference>
<accession>A0AAD6D6S5</accession>
<dbReference type="GO" id="GO:0005506">
    <property type="term" value="F:iron ion binding"/>
    <property type="evidence" value="ECO:0007669"/>
    <property type="project" value="InterPro"/>
</dbReference>
<proteinExistence type="inferred from homology"/>
<dbReference type="PANTHER" id="PTHR24305">
    <property type="entry name" value="CYTOCHROME P450"/>
    <property type="match status" value="1"/>
</dbReference>
<keyword evidence="7 9" id="KW-0503">Monooxygenase</keyword>
<dbReference type="InterPro" id="IPR036396">
    <property type="entry name" value="Cyt_P450_sf"/>
</dbReference>
<dbReference type="InterPro" id="IPR001128">
    <property type="entry name" value="Cyt_P450"/>
</dbReference>
<dbReference type="Proteomes" id="UP001220324">
    <property type="component" value="Unassembled WGS sequence"/>
</dbReference>
<dbReference type="PRINTS" id="PR00463">
    <property type="entry name" value="EP450I"/>
</dbReference>
<dbReference type="InterPro" id="IPR017972">
    <property type="entry name" value="Cyt_P450_CS"/>
</dbReference>
<dbReference type="GO" id="GO:0043386">
    <property type="term" value="P:mycotoxin biosynthetic process"/>
    <property type="evidence" value="ECO:0007669"/>
    <property type="project" value="UniProtKB-ARBA"/>
</dbReference>
<dbReference type="GO" id="GO:0004497">
    <property type="term" value="F:monooxygenase activity"/>
    <property type="evidence" value="ECO:0007669"/>
    <property type="project" value="UniProtKB-KW"/>
</dbReference>
<evidence type="ECO:0000313" key="10">
    <source>
        <dbReference type="EMBL" id="KAJ5556972.1"/>
    </source>
</evidence>
<dbReference type="GO" id="GO:0016705">
    <property type="term" value="F:oxidoreductase activity, acting on paired donors, with incorporation or reduction of molecular oxygen"/>
    <property type="evidence" value="ECO:0007669"/>
    <property type="project" value="InterPro"/>
</dbReference>
<dbReference type="PRINTS" id="PR00385">
    <property type="entry name" value="P450"/>
</dbReference>